<feature type="transmembrane region" description="Helical" evidence="1">
    <location>
        <begin position="75"/>
        <end position="97"/>
    </location>
</feature>
<organism evidence="2 3">
    <name type="scientific">Arthrobacter pullicola</name>
    <dbReference type="NCBI Taxonomy" id="2762224"/>
    <lineage>
        <taxon>Bacteria</taxon>
        <taxon>Bacillati</taxon>
        <taxon>Actinomycetota</taxon>
        <taxon>Actinomycetes</taxon>
        <taxon>Micrococcales</taxon>
        <taxon>Micrococcaceae</taxon>
        <taxon>Arthrobacter</taxon>
    </lineage>
</organism>
<feature type="transmembrane region" description="Helical" evidence="1">
    <location>
        <begin position="12"/>
        <end position="30"/>
    </location>
</feature>
<protein>
    <submittedName>
        <fullName evidence="2">Uncharacterized protein</fullName>
    </submittedName>
</protein>
<feature type="transmembrane region" description="Helical" evidence="1">
    <location>
        <begin position="103"/>
        <end position="121"/>
    </location>
</feature>
<gene>
    <name evidence="2" type="ORF">H9638_05955</name>
</gene>
<proteinExistence type="predicted"/>
<keyword evidence="3" id="KW-1185">Reference proteome</keyword>
<evidence type="ECO:0000313" key="3">
    <source>
        <dbReference type="Proteomes" id="UP000652763"/>
    </source>
</evidence>
<dbReference type="Proteomes" id="UP000652763">
    <property type="component" value="Unassembled WGS sequence"/>
</dbReference>
<sequence length="143" mass="15367">MKQLGPLDVVDVFAYTVVLGLFVQFFPAVITESFLITLLTAVLLKVVLEAVVWAKTRLLQRLRSGQPGPRRAVSAAMLLLVLPGSKFLVLELTAVVFRGSVHLGGFFLVTALIVVLMLARAGTRRFLEPRPGPGTAVADPGEG</sequence>
<reference evidence="2 3" key="1">
    <citation type="submission" date="2020-08" db="EMBL/GenBank/DDBJ databases">
        <title>A Genomic Blueprint of the Chicken Gut Microbiome.</title>
        <authorList>
            <person name="Gilroy R."/>
            <person name="Ravi A."/>
            <person name="Getino M."/>
            <person name="Pursley I."/>
            <person name="Horton D.L."/>
            <person name="Alikhan N.-F."/>
            <person name="Baker D."/>
            <person name="Gharbi K."/>
            <person name="Hall N."/>
            <person name="Watson M."/>
            <person name="Adriaenssens E.M."/>
            <person name="Foster-Nyarko E."/>
            <person name="Jarju S."/>
            <person name="Secka A."/>
            <person name="Antonio M."/>
            <person name="Oren A."/>
            <person name="Chaudhuri R."/>
            <person name="La Ragione R.M."/>
            <person name="Hildebrand F."/>
            <person name="Pallen M.J."/>
        </authorList>
    </citation>
    <scope>NUCLEOTIDE SEQUENCE [LARGE SCALE GENOMIC DNA]</scope>
    <source>
        <strain evidence="2 3">Sa2BUA2</strain>
    </source>
</reference>
<dbReference type="RefSeq" id="WP_191746261.1">
    <property type="nucleotide sequence ID" value="NZ_JACSQC010000002.1"/>
</dbReference>
<keyword evidence="1" id="KW-0472">Membrane</keyword>
<feature type="transmembrane region" description="Helical" evidence="1">
    <location>
        <begin position="36"/>
        <end position="54"/>
    </location>
</feature>
<accession>A0ABR8YGK7</accession>
<dbReference type="EMBL" id="JACSQC010000002">
    <property type="protein sequence ID" value="MBD8043354.1"/>
    <property type="molecule type" value="Genomic_DNA"/>
</dbReference>
<name>A0ABR8YGK7_9MICC</name>
<keyword evidence="1" id="KW-0812">Transmembrane</keyword>
<comment type="caution">
    <text evidence="2">The sequence shown here is derived from an EMBL/GenBank/DDBJ whole genome shotgun (WGS) entry which is preliminary data.</text>
</comment>
<keyword evidence="1" id="KW-1133">Transmembrane helix</keyword>
<evidence type="ECO:0000313" key="2">
    <source>
        <dbReference type="EMBL" id="MBD8043354.1"/>
    </source>
</evidence>
<evidence type="ECO:0000256" key="1">
    <source>
        <dbReference type="SAM" id="Phobius"/>
    </source>
</evidence>